<keyword evidence="2" id="KW-0645">Protease</keyword>
<dbReference type="CDD" id="cd01299">
    <property type="entry name" value="Met_dep_hydrolase_A"/>
    <property type="match status" value="1"/>
</dbReference>
<organism evidence="2">
    <name type="scientific">hydrothermal vent metagenome</name>
    <dbReference type="NCBI Taxonomy" id="652676"/>
    <lineage>
        <taxon>unclassified sequences</taxon>
        <taxon>metagenomes</taxon>
        <taxon>ecological metagenomes</taxon>
    </lineage>
</organism>
<dbReference type="Gene3D" id="3.20.20.140">
    <property type="entry name" value="Metal-dependent hydrolases"/>
    <property type="match status" value="1"/>
</dbReference>
<proteinExistence type="predicted"/>
<dbReference type="InterPro" id="IPR032466">
    <property type="entry name" value="Metal_Hydrolase"/>
</dbReference>
<dbReference type="Gene3D" id="2.30.40.10">
    <property type="entry name" value="Urease, subunit C, domain 1"/>
    <property type="match status" value="1"/>
</dbReference>
<evidence type="ECO:0000313" key="2">
    <source>
        <dbReference type="EMBL" id="VAV98066.1"/>
    </source>
</evidence>
<feature type="domain" description="Amidohydrolase-related" evidence="1">
    <location>
        <begin position="54"/>
        <end position="405"/>
    </location>
</feature>
<dbReference type="SUPFAM" id="SSF51556">
    <property type="entry name" value="Metallo-dependent hydrolases"/>
    <property type="match status" value="1"/>
</dbReference>
<dbReference type="InterPro" id="IPR051781">
    <property type="entry name" value="Metallo-dep_Hydrolase"/>
</dbReference>
<keyword evidence="2" id="KW-0378">Hydrolase</keyword>
<dbReference type="InterPro" id="IPR006680">
    <property type="entry name" value="Amidohydro-rel"/>
</dbReference>
<dbReference type="SUPFAM" id="SSF51338">
    <property type="entry name" value="Composite domain of metallo-dependent hydrolases"/>
    <property type="match status" value="2"/>
</dbReference>
<dbReference type="GO" id="GO:0102009">
    <property type="term" value="F:proline dipeptidase activity"/>
    <property type="evidence" value="ECO:0007669"/>
    <property type="project" value="UniProtKB-EC"/>
</dbReference>
<dbReference type="AlphaFoldDB" id="A0A3B0SAV0"/>
<evidence type="ECO:0000259" key="1">
    <source>
        <dbReference type="Pfam" id="PF01979"/>
    </source>
</evidence>
<gene>
    <name evidence="2" type="ORF">MNBD_ALPHA01-620</name>
</gene>
<dbReference type="EC" id="3.4.13.9" evidence="2"/>
<reference evidence="2" key="1">
    <citation type="submission" date="2018-06" db="EMBL/GenBank/DDBJ databases">
        <authorList>
            <person name="Zhirakovskaya E."/>
        </authorList>
    </citation>
    <scope>NUCLEOTIDE SEQUENCE</scope>
</reference>
<accession>A0A3B0SAV0</accession>
<protein>
    <submittedName>
        <fullName evidence="2">Prolidase</fullName>
        <ecNumber evidence="2">3.4.13.9</ecNumber>
    </submittedName>
</protein>
<dbReference type="Pfam" id="PF01979">
    <property type="entry name" value="Amidohydro_1"/>
    <property type="match status" value="1"/>
</dbReference>
<sequence>MSMIVIENVDIFDGISPEIKENHHVAIEGRKITEISHREINFSGATRISGAGKTLMPGMIDAHFHACLVKVKGYDLTTIPASLLYPAAANLLENTLRRGFTTIRDAGGADFGLAEAVTQGFINGPRIFFSGRPITQTGGHGEIRPKSFTEPCLCSSHQAHMVAVVDGVDELRKVVREEFRKGAHQIKLMLNGGVSTEADPVWLCQFTDAEIRAVVEETTRRKSYVMAHLYMDKQIRKAVDMGIRSVEHGNFLELETARFMAERKAFLVPTLVTYAALKKQGRQFGFTEDQLRKLDEVAGAGLQSLENAARAQVKIGFGTDLLGDMHSQQCEEFLIRSEIQSPFEILKSATSINAEIIGQEGVLGVVSPDAQADLILVDGNPLQDLTVFNGNGSKIAIVIKDGRIVLQN</sequence>
<dbReference type="InterPro" id="IPR057744">
    <property type="entry name" value="OTAase-like"/>
</dbReference>
<dbReference type="GO" id="GO:0016810">
    <property type="term" value="F:hydrolase activity, acting on carbon-nitrogen (but not peptide) bonds"/>
    <property type="evidence" value="ECO:0007669"/>
    <property type="project" value="InterPro"/>
</dbReference>
<keyword evidence="2" id="KW-0224">Dipeptidase</keyword>
<dbReference type="EMBL" id="UOEJ01000096">
    <property type="protein sequence ID" value="VAV98066.1"/>
    <property type="molecule type" value="Genomic_DNA"/>
</dbReference>
<dbReference type="PANTHER" id="PTHR43135">
    <property type="entry name" value="ALPHA-D-RIBOSE 1-METHYLPHOSPHONATE 5-TRIPHOSPHATE DIPHOSPHATASE"/>
    <property type="match status" value="1"/>
</dbReference>
<name>A0A3B0SAV0_9ZZZZ</name>
<dbReference type="InterPro" id="IPR011059">
    <property type="entry name" value="Metal-dep_hydrolase_composite"/>
</dbReference>
<dbReference type="PANTHER" id="PTHR43135:SF3">
    <property type="entry name" value="ALPHA-D-RIBOSE 1-METHYLPHOSPHONATE 5-TRIPHOSPHATE DIPHOSPHATASE"/>
    <property type="match status" value="1"/>
</dbReference>